<reference evidence="1 2" key="1">
    <citation type="submission" date="2017-03" db="EMBL/GenBank/DDBJ databases">
        <authorList>
            <person name="Safronova V.I."/>
            <person name="Sazanova A.L."/>
            <person name="Chirak E.R."/>
        </authorList>
    </citation>
    <scope>NUCLEOTIDE SEQUENCE [LARGE SCALE GENOMIC DNA]</scope>
    <source>
        <strain evidence="1 2">Opo-243</strain>
    </source>
</reference>
<comment type="caution">
    <text evidence="1">The sequence shown here is derived from an EMBL/GenBank/DDBJ whole genome shotgun (WGS) entry which is preliminary data.</text>
</comment>
<proteinExistence type="predicted"/>
<dbReference type="EMBL" id="MZXW01000015">
    <property type="protein sequence ID" value="RXT50176.1"/>
    <property type="molecule type" value="Genomic_DNA"/>
</dbReference>
<protein>
    <submittedName>
        <fullName evidence="1">Uncharacterized protein</fullName>
    </submittedName>
</protein>
<dbReference type="Proteomes" id="UP000290819">
    <property type="component" value="Unassembled WGS sequence"/>
</dbReference>
<dbReference type="AlphaFoldDB" id="A0A4Q1VGT8"/>
<sequence length="99" mass="11520">MVQRSTVRQSERHRSLMAKLARQNKLGPLQLAASFMSALSLRCRLLALSRHRALIRVQHYNDAFADCWQHHEVDIGHRFSEDERTELIKHALSSDSNDR</sequence>
<keyword evidence="2" id="KW-1185">Reference proteome</keyword>
<evidence type="ECO:0000313" key="1">
    <source>
        <dbReference type="EMBL" id="RXT50176.1"/>
    </source>
</evidence>
<accession>A0A4Q1VGT8</accession>
<organism evidence="1 2">
    <name type="scientific">Bradyrhizobium betae</name>
    <dbReference type="NCBI Taxonomy" id="244734"/>
    <lineage>
        <taxon>Bacteria</taxon>
        <taxon>Pseudomonadati</taxon>
        <taxon>Pseudomonadota</taxon>
        <taxon>Alphaproteobacteria</taxon>
        <taxon>Hyphomicrobiales</taxon>
        <taxon>Nitrobacteraceae</taxon>
        <taxon>Bradyrhizobium</taxon>
    </lineage>
</organism>
<evidence type="ECO:0000313" key="2">
    <source>
        <dbReference type="Proteomes" id="UP000290819"/>
    </source>
</evidence>
<name>A0A4Q1VGT8_9BRAD</name>
<gene>
    <name evidence="1" type="ORF">B5V03_10040</name>
</gene>